<evidence type="ECO:0000256" key="3">
    <source>
        <dbReference type="ARBA" id="ARBA00022448"/>
    </source>
</evidence>
<evidence type="ECO:0000256" key="13">
    <source>
        <dbReference type="SAM" id="MobiDB-lite"/>
    </source>
</evidence>
<comment type="similarity">
    <text evidence="2 12">Belongs to the two pore domain potassium channel (TC 1.A.1.8) family.</text>
</comment>
<name>A0AA88HD32_ARTSF</name>
<reference evidence="16" key="1">
    <citation type="submission" date="2023-07" db="EMBL/GenBank/DDBJ databases">
        <title>Chromosome-level genome assembly of Artemia franciscana.</title>
        <authorList>
            <person name="Jo E."/>
        </authorList>
    </citation>
    <scope>NUCLEOTIDE SEQUENCE</scope>
    <source>
        <tissue evidence="16">Whole body</tissue>
    </source>
</reference>
<gene>
    <name evidence="16" type="ORF">QYM36_013460</name>
</gene>
<evidence type="ECO:0000256" key="5">
    <source>
        <dbReference type="ARBA" id="ARBA00022692"/>
    </source>
</evidence>
<evidence type="ECO:0000256" key="8">
    <source>
        <dbReference type="ARBA" id="ARBA00022989"/>
    </source>
</evidence>
<organism evidence="16 17">
    <name type="scientific">Artemia franciscana</name>
    <name type="common">Brine shrimp</name>
    <name type="synonym">Artemia sanfranciscana</name>
    <dbReference type="NCBI Taxonomy" id="6661"/>
    <lineage>
        <taxon>Eukaryota</taxon>
        <taxon>Metazoa</taxon>
        <taxon>Ecdysozoa</taxon>
        <taxon>Arthropoda</taxon>
        <taxon>Crustacea</taxon>
        <taxon>Branchiopoda</taxon>
        <taxon>Anostraca</taxon>
        <taxon>Artemiidae</taxon>
        <taxon>Artemia</taxon>
    </lineage>
</organism>
<keyword evidence="5 12" id="KW-0812">Transmembrane</keyword>
<dbReference type="Proteomes" id="UP001187531">
    <property type="component" value="Unassembled WGS sequence"/>
</dbReference>
<keyword evidence="4" id="KW-0633">Potassium transport</keyword>
<feature type="transmembrane region" description="Helical" evidence="14">
    <location>
        <begin position="292"/>
        <end position="314"/>
    </location>
</feature>
<keyword evidence="17" id="KW-1185">Reference proteome</keyword>
<sequence length="458" mass="52074">MADMQSQGSEDESESNFKELSGQERGIPKFKKCPKFSLKKHPKFKKALGHVTLIAMLIFYTAFGAKVFQWLEQPNELNMANEMQKKLLLSKRNLIEFWEILQENITQKENLTEEVLLNLEKYEELVAEAVSSGIPRLEGEKPTQWTYTQSVFFASTVLTTIGYGNIAPATTMGRFFCMFFAFIGIPFTLTVIADLGSVMASSVSVVYKKMKQRSLAASSPGIQNSPFHRFRRKYGKTFSAALAISLLMVYLSVGAGLFMIWEEWSFLEAFYFCFITMTTIGFGDLVPAQTTYMLVCTFYILIGLALTSTIIELIRRQYAESWQRMRELTNKLHGLAGPLADTLRKLGEHKHGEPIDPNLLRELVDLKKALNAVRNEIGVVRSSVDFEDELIITKKNGGYMLSRGFEADDEDSIGFDAESEGLPMEWEENWEDLWFKLESGERTPYTIMKILSETSIKC</sequence>
<evidence type="ECO:0000256" key="10">
    <source>
        <dbReference type="ARBA" id="ARBA00023136"/>
    </source>
</evidence>
<dbReference type="GO" id="GO:0015271">
    <property type="term" value="F:outward rectifier potassium channel activity"/>
    <property type="evidence" value="ECO:0007669"/>
    <property type="project" value="TreeGrafter"/>
</dbReference>
<dbReference type="GO" id="GO:0030322">
    <property type="term" value="P:stabilization of membrane potential"/>
    <property type="evidence" value="ECO:0007669"/>
    <property type="project" value="TreeGrafter"/>
</dbReference>
<keyword evidence="6" id="KW-0631">Potassium channel</keyword>
<dbReference type="GO" id="GO:0005886">
    <property type="term" value="C:plasma membrane"/>
    <property type="evidence" value="ECO:0007669"/>
    <property type="project" value="TreeGrafter"/>
</dbReference>
<dbReference type="Pfam" id="PF07885">
    <property type="entry name" value="Ion_trans_2"/>
    <property type="match status" value="2"/>
</dbReference>
<keyword evidence="10 14" id="KW-0472">Membrane</keyword>
<keyword evidence="9 12" id="KW-0406">Ion transport</keyword>
<keyword evidence="7" id="KW-0630">Potassium</keyword>
<dbReference type="InterPro" id="IPR013099">
    <property type="entry name" value="K_chnl_dom"/>
</dbReference>
<evidence type="ECO:0000256" key="12">
    <source>
        <dbReference type="RuleBase" id="RU003857"/>
    </source>
</evidence>
<comment type="subcellular location">
    <subcellularLocation>
        <location evidence="1">Membrane</location>
        <topology evidence="1">Multi-pass membrane protein</topology>
    </subcellularLocation>
</comment>
<evidence type="ECO:0000256" key="14">
    <source>
        <dbReference type="SAM" id="Phobius"/>
    </source>
</evidence>
<feature type="domain" description="Potassium channel" evidence="15">
    <location>
        <begin position="139"/>
        <end position="199"/>
    </location>
</feature>
<feature type="domain" description="Potassium channel" evidence="15">
    <location>
        <begin position="246"/>
        <end position="316"/>
    </location>
</feature>
<evidence type="ECO:0000256" key="2">
    <source>
        <dbReference type="ARBA" id="ARBA00006666"/>
    </source>
</evidence>
<keyword evidence="8 14" id="KW-1133">Transmembrane helix</keyword>
<dbReference type="PRINTS" id="PR01333">
    <property type="entry name" value="2POREKCHANEL"/>
</dbReference>
<keyword evidence="11 12" id="KW-0407">Ion channel</keyword>
<feature type="transmembrane region" description="Helical" evidence="14">
    <location>
        <begin position="145"/>
        <end position="163"/>
    </location>
</feature>
<proteinExistence type="inferred from homology"/>
<dbReference type="SUPFAM" id="SSF81324">
    <property type="entry name" value="Voltage-gated potassium channels"/>
    <property type="match status" value="2"/>
</dbReference>
<evidence type="ECO:0000259" key="15">
    <source>
        <dbReference type="Pfam" id="PF07885"/>
    </source>
</evidence>
<evidence type="ECO:0000256" key="7">
    <source>
        <dbReference type="ARBA" id="ARBA00022958"/>
    </source>
</evidence>
<dbReference type="Gene3D" id="1.10.287.70">
    <property type="match status" value="1"/>
</dbReference>
<evidence type="ECO:0000256" key="11">
    <source>
        <dbReference type="ARBA" id="ARBA00023303"/>
    </source>
</evidence>
<dbReference type="PRINTS" id="PR01095">
    <property type="entry name" value="TASKCHANNEL"/>
</dbReference>
<dbReference type="EMBL" id="JAVRJZ010000017">
    <property type="protein sequence ID" value="KAK2709795.1"/>
    <property type="molecule type" value="Genomic_DNA"/>
</dbReference>
<evidence type="ECO:0000313" key="17">
    <source>
        <dbReference type="Proteomes" id="UP001187531"/>
    </source>
</evidence>
<protein>
    <recommendedName>
        <fullName evidence="15">Potassium channel domain-containing protein</fullName>
    </recommendedName>
</protein>
<evidence type="ECO:0000256" key="1">
    <source>
        <dbReference type="ARBA" id="ARBA00004141"/>
    </source>
</evidence>
<feature type="transmembrane region" description="Helical" evidence="14">
    <location>
        <begin position="268"/>
        <end position="286"/>
    </location>
</feature>
<keyword evidence="3 12" id="KW-0813">Transport</keyword>
<dbReference type="InterPro" id="IPR003280">
    <property type="entry name" value="2pore_dom_K_chnl"/>
</dbReference>
<accession>A0AA88HD32</accession>
<dbReference type="GO" id="GO:0022841">
    <property type="term" value="F:potassium ion leak channel activity"/>
    <property type="evidence" value="ECO:0007669"/>
    <property type="project" value="TreeGrafter"/>
</dbReference>
<evidence type="ECO:0000256" key="6">
    <source>
        <dbReference type="ARBA" id="ARBA00022826"/>
    </source>
</evidence>
<feature type="transmembrane region" description="Helical" evidence="14">
    <location>
        <begin position="238"/>
        <end position="261"/>
    </location>
</feature>
<comment type="caution">
    <text evidence="16">The sequence shown here is derived from an EMBL/GenBank/DDBJ whole genome shotgun (WGS) entry which is preliminary data.</text>
</comment>
<evidence type="ECO:0000256" key="4">
    <source>
        <dbReference type="ARBA" id="ARBA00022538"/>
    </source>
</evidence>
<evidence type="ECO:0000313" key="16">
    <source>
        <dbReference type="EMBL" id="KAK2709795.1"/>
    </source>
</evidence>
<feature type="region of interest" description="Disordered" evidence="13">
    <location>
        <begin position="1"/>
        <end position="22"/>
    </location>
</feature>
<dbReference type="PANTHER" id="PTHR11003:SF142">
    <property type="entry name" value="POTASSIUM CHANNEL DOMAIN-CONTAINING PROTEIN"/>
    <property type="match status" value="1"/>
</dbReference>
<feature type="transmembrane region" description="Helical" evidence="14">
    <location>
        <begin position="47"/>
        <end position="71"/>
    </location>
</feature>
<evidence type="ECO:0000256" key="9">
    <source>
        <dbReference type="ARBA" id="ARBA00023065"/>
    </source>
</evidence>
<dbReference type="AlphaFoldDB" id="A0AA88HD32"/>
<feature type="transmembrane region" description="Helical" evidence="14">
    <location>
        <begin position="175"/>
        <end position="200"/>
    </location>
</feature>
<dbReference type="InterPro" id="IPR003092">
    <property type="entry name" value="2pore_dom_K_chnl_TASK"/>
</dbReference>
<dbReference type="PANTHER" id="PTHR11003">
    <property type="entry name" value="POTASSIUM CHANNEL, SUBFAMILY K"/>
    <property type="match status" value="1"/>
</dbReference>